<evidence type="ECO:0000313" key="1">
    <source>
        <dbReference type="EMBL" id="UOQ75279.1"/>
    </source>
</evidence>
<dbReference type="EMBL" id="CP095048">
    <property type="protein sequence ID" value="UOQ75279.1"/>
    <property type="molecule type" value="Genomic_DNA"/>
</dbReference>
<keyword evidence="1" id="KW-0456">Lyase</keyword>
<keyword evidence="1" id="KW-0614">Plasmid</keyword>
<name>A0A8T9QI57_9BACT</name>
<keyword evidence="2" id="KW-1185">Reference proteome</keyword>
<gene>
    <name evidence="1" type="ORF">MUN79_29245</name>
</gene>
<dbReference type="RefSeq" id="WP_244678612.1">
    <property type="nucleotide sequence ID" value="NZ_CP095048.1"/>
</dbReference>
<dbReference type="KEGG" id="hcu:MUN79_29245"/>
<sequence length="64" mass="6963">MEEFLAIMREHTLLSCHRYLNTLLATYGAKEAIAPPAALGLIDGCIQRGQDLVAGGANYRIFSP</sequence>
<protein>
    <submittedName>
        <fullName evidence="1">Pyruvate formate lyase family protein</fullName>
    </submittedName>
</protein>
<dbReference type="GO" id="GO:0016829">
    <property type="term" value="F:lyase activity"/>
    <property type="evidence" value="ECO:0007669"/>
    <property type="project" value="UniProtKB-KW"/>
</dbReference>
<accession>A0A8T9QI57</accession>
<dbReference type="Gene3D" id="3.20.70.20">
    <property type="match status" value="1"/>
</dbReference>
<reference evidence="1" key="1">
    <citation type="submission" date="2022-04" db="EMBL/GenBank/DDBJ databases">
        <title>Hymenobacter sp. isolated from the air.</title>
        <authorList>
            <person name="Won M."/>
            <person name="Lee C.-M."/>
            <person name="Woen H.-Y."/>
            <person name="Kwon S.-W."/>
        </authorList>
    </citation>
    <scope>NUCLEOTIDE SEQUENCE</scope>
    <source>
        <strain evidence="1">5116S-3</strain>
        <plasmid evidence="1">unnamed2</plasmid>
    </source>
</reference>
<keyword evidence="1" id="KW-0670">Pyruvate</keyword>
<geneLocation type="plasmid" evidence="1 2">
    <name>unnamed2</name>
</geneLocation>
<proteinExistence type="predicted"/>
<dbReference type="AlphaFoldDB" id="A0A8T9QI57"/>
<organism evidence="1 2">
    <name type="scientific">Hymenobacter cellulosilyticus</name>
    <dbReference type="NCBI Taxonomy" id="2932248"/>
    <lineage>
        <taxon>Bacteria</taxon>
        <taxon>Pseudomonadati</taxon>
        <taxon>Bacteroidota</taxon>
        <taxon>Cytophagia</taxon>
        <taxon>Cytophagales</taxon>
        <taxon>Hymenobacteraceae</taxon>
        <taxon>Hymenobacter</taxon>
    </lineage>
</organism>
<dbReference type="Proteomes" id="UP000831796">
    <property type="component" value="Plasmid unnamed2"/>
</dbReference>
<evidence type="ECO:0000313" key="2">
    <source>
        <dbReference type="Proteomes" id="UP000831796"/>
    </source>
</evidence>